<feature type="short sequence motif" description="DGA/G" evidence="4">
    <location>
        <begin position="210"/>
        <end position="212"/>
    </location>
</feature>
<keyword evidence="1 4" id="KW-0378">Hydrolase</keyword>
<dbReference type="InterPro" id="IPR002641">
    <property type="entry name" value="PNPLA_dom"/>
</dbReference>
<reference evidence="6 7" key="1">
    <citation type="submission" date="2024-07" db="EMBL/GenBank/DDBJ databases">
        <title>Luteimonas salilacus sp. nov., isolated from the shore soil of Salt Lake in Tibet of China.</title>
        <authorList>
            <person name="Zhang X."/>
            <person name="Li A."/>
        </authorList>
    </citation>
    <scope>NUCLEOTIDE SEQUENCE [LARGE SCALE GENOMIC DNA]</scope>
    <source>
        <strain evidence="6 7">B3-2-R+30</strain>
    </source>
</reference>
<proteinExistence type="predicted"/>
<evidence type="ECO:0000313" key="6">
    <source>
        <dbReference type="EMBL" id="MEZ0476122.1"/>
    </source>
</evidence>
<evidence type="ECO:0000313" key="7">
    <source>
        <dbReference type="Proteomes" id="UP001566331"/>
    </source>
</evidence>
<protein>
    <submittedName>
        <fullName evidence="6">Patatin-like phospholipase family protein</fullName>
    </submittedName>
</protein>
<feature type="short sequence motif" description="GXGXXG" evidence="4">
    <location>
        <begin position="35"/>
        <end position="40"/>
    </location>
</feature>
<dbReference type="Pfam" id="PF01734">
    <property type="entry name" value="Patatin"/>
    <property type="match status" value="1"/>
</dbReference>
<sequence length="735" mass="80169">MLLALPVAAFAGDAVAQGGESGAMERPRTCLVLGGGGARGAAHIGLLKVLERERVSVDCIVGTSMGAIVGGMYAAGYGADEIEAILQHVDWQSVLHDRPPRAQRTMRRKRDDLRRLGGIELGLRNGKIALPRGMIQGQRLELLLRRLLLPTWRIEHFDDLPIPFRAVATDIVTGDKVVFERGDLAMAIRASMSVPAVFAPVRIDGQLLVDGGIVDNVPIDEARKLGAERLIVSRVGSPLLDEAHLNTPLDVSEQASRALMKRIVEAQIATLDDHDLLLTPPLGQFGAQEFNRTATASAIGFKAADALTPEIRRFSASPAQYTRFQQHHTLPEHDAPLIAFIDVLRESTRTGDYVARVTRRHVDSRLELGALESDLGTIYGEDRYEQLQWRLVNDENRAGLVIEPQDKRWGPGFIHASLGLSSDFDGNSDFQLDAELTQTGLTAMGAEARFGLGLGRIERLTAEFHQPMSDGRHALLWHGGYRAFDVPVDASAHDSAARYRYSAWGGGLTWSYSMRNHWELSAGVERGRERTRLQVGDGGERTRSDLGSLVLGLANDTLDSVSFPRHGQRLEATHRVYREALGSDLRAGVTRLAWDVAWSRGSHSLLIGLHGSSAQVDAGQALDAYGFLGGLGRLSGYQDDSIFAMQTGLARAIYYRRLGHADSLLSMPLYLGGSLEMGGYSNDRSFLDSNDLIGAGSLFLGIDTRIGPVFLGYGRAEHGASSFYFKVGSLLRDSH</sequence>
<keyword evidence="2 4" id="KW-0442">Lipid degradation</keyword>
<dbReference type="Gene3D" id="3.40.1090.10">
    <property type="entry name" value="Cytosolic phospholipase A2 catalytic domain"/>
    <property type="match status" value="2"/>
</dbReference>
<name>A0ABV4HTN2_9GAMM</name>
<dbReference type="EMBL" id="JBFWIC010000027">
    <property type="protein sequence ID" value="MEZ0476122.1"/>
    <property type="molecule type" value="Genomic_DNA"/>
</dbReference>
<keyword evidence="7" id="KW-1185">Reference proteome</keyword>
<evidence type="ECO:0000256" key="3">
    <source>
        <dbReference type="ARBA" id="ARBA00023098"/>
    </source>
</evidence>
<keyword evidence="3 4" id="KW-0443">Lipid metabolism</keyword>
<comment type="caution">
    <text evidence="6">The sequence shown here is derived from an EMBL/GenBank/DDBJ whole genome shotgun (WGS) entry which is preliminary data.</text>
</comment>
<dbReference type="RefSeq" id="WP_370565393.1">
    <property type="nucleotide sequence ID" value="NZ_JBFWIB010000016.1"/>
</dbReference>
<dbReference type="PROSITE" id="PS51635">
    <property type="entry name" value="PNPLA"/>
    <property type="match status" value="1"/>
</dbReference>
<feature type="active site" description="Proton acceptor" evidence="4">
    <location>
        <position position="210"/>
    </location>
</feature>
<evidence type="ECO:0000259" key="5">
    <source>
        <dbReference type="PROSITE" id="PS51635"/>
    </source>
</evidence>
<accession>A0ABV4HTN2</accession>
<gene>
    <name evidence="6" type="ORF">AB6713_16095</name>
</gene>
<dbReference type="Gene3D" id="2.40.160.50">
    <property type="entry name" value="membrane protein fhac: a member of the omp85/tpsb transporter family"/>
    <property type="match status" value="1"/>
</dbReference>
<feature type="domain" description="PNPLA" evidence="5">
    <location>
        <begin position="31"/>
        <end position="223"/>
    </location>
</feature>
<evidence type="ECO:0000256" key="1">
    <source>
        <dbReference type="ARBA" id="ARBA00022801"/>
    </source>
</evidence>
<evidence type="ECO:0000256" key="2">
    <source>
        <dbReference type="ARBA" id="ARBA00022963"/>
    </source>
</evidence>
<dbReference type="SUPFAM" id="SSF52151">
    <property type="entry name" value="FabD/lysophospholipase-like"/>
    <property type="match status" value="1"/>
</dbReference>
<dbReference type="InterPro" id="IPR016035">
    <property type="entry name" value="Acyl_Trfase/lysoPLipase"/>
</dbReference>
<dbReference type="Proteomes" id="UP001566331">
    <property type="component" value="Unassembled WGS sequence"/>
</dbReference>
<organism evidence="6 7">
    <name type="scientific">Luteimonas salinilitoris</name>
    <dbReference type="NCBI Taxonomy" id="3237697"/>
    <lineage>
        <taxon>Bacteria</taxon>
        <taxon>Pseudomonadati</taxon>
        <taxon>Pseudomonadota</taxon>
        <taxon>Gammaproteobacteria</taxon>
        <taxon>Lysobacterales</taxon>
        <taxon>Lysobacteraceae</taxon>
        <taxon>Luteimonas</taxon>
    </lineage>
</organism>
<dbReference type="InterPro" id="IPR050301">
    <property type="entry name" value="NTE"/>
</dbReference>
<feature type="active site" description="Nucleophile" evidence="4">
    <location>
        <position position="64"/>
    </location>
</feature>
<dbReference type="PANTHER" id="PTHR14226">
    <property type="entry name" value="NEUROPATHY TARGET ESTERASE/SWISS CHEESE D.MELANOGASTER"/>
    <property type="match status" value="1"/>
</dbReference>
<feature type="short sequence motif" description="GXSXG" evidence="4">
    <location>
        <begin position="62"/>
        <end position="66"/>
    </location>
</feature>
<evidence type="ECO:0000256" key="4">
    <source>
        <dbReference type="PROSITE-ProRule" id="PRU01161"/>
    </source>
</evidence>
<dbReference type="PANTHER" id="PTHR14226:SF29">
    <property type="entry name" value="NEUROPATHY TARGET ESTERASE SWS"/>
    <property type="match status" value="1"/>
</dbReference>